<proteinExistence type="inferred from homology"/>
<evidence type="ECO:0000256" key="6">
    <source>
        <dbReference type="ARBA" id="ARBA00022989"/>
    </source>
</evidence>
<keyword evidence="5" id="KW-0735">Signal-anchor</keyword>
<comment type="subcellular location">
    <subcellularLocation>
        <location evidence="1">Endoplasmic reticulum membrane</location>
        <topology evidence="1">Single-pass type II membrane protein</topology>
    </subcellularLocation>
</comment>
<evidence type="ECO:0000256" key="2">
    <source>
        <dbReference type="ARBA" id="ARBA00009289"/>
    </source>
</evidence>
<gene>
    <name evidence="9" type="ORF">Naga_100105g6</name>
</gene>
<dbReference type="Pfam" id="PF04573">
    <property type="entry name" value="SPC22"/>
    <property type="match status" value="1"/>
</dbReference>
<dbReference type="AlphaFoldDB" id="W7TVK2"/>
<dbReference type="PANTHER" id="PTHR12804:SF0">
    <property type="entry name" value="SIGNAL PEPTIDASE COMPLEX SUBUNIT 3"/>
    <property type="match status" value="1"/>
</dbReference>
<keyword evidence="4" id="KW-0256">Endoplasmic reticulum</keyword>
<dbReference type="GO" id="GO:0045047">
    <property type="term" value="P:protein targeting to ER"/>
    <property type="evidence" value="ECO:0007669"/>
    <property type="project" value="TreeGrafter"/>
</dbReference>
<keyword evidence="10" id="KW-1185">Reference proteome</keyword>
<organism evidence="9 10">
    <name type="scientific">Nannochloropsis gaditana</name>
    <dbReference type="NCBI Taxonomy" id="72520"/>
    <lineage>
        <taxon>Eukaryota</taxon>
        <taxon>Sar</taxon>
        <taxon>Stramenopiles</taxon>
        <taxon>Ochrophyta</taxon>
        <taxon>Eustigmatophyceae</taxon>
        <taxon>Eustigmatales</taxon>
        <taxon>Monodopsidaceae</taxon>
        <taxon>Nannochloropsis</taxon>
    </lineage>
</organism>
<evidence type="ECO:0000313" key="10">
    <source>
        <dbReference type="Proteomes" id="UP000019335"/>
    </source>
</evidence>
<evidence type="ECO:0000256" key="7">
    <source>
        <dbReference type="ARBA" id="ARBA00023136"/>
    </source>
</evidence>
<dbReference type="GO" id="GO:0006465">
    <property type="term" value="P:signal peptide processing"/>
    <property type="evidence" value="ECO:0007669"/>
    <property type="project" value="InterPro"/>
</dbReference>
<evidence type="ECO:0000256" key="3">
    <source>
        <dbReference type="ARBA" id="ARBA00022692"/>
    </source>
</evidence>
<dbReference type="GO" id="GO:0005787">
    <property type="term" value="C:signal peptidase complex"/>
    <property type="evidence" value="ECO:0007669"/>
    <property type="project" value="InterPro"/>
</dbReference>
<dbReference type="OrthoDB" id="10261524at2759"/>
<evidence type="ECO:0000256" key="4">
    <source>
        <dbReference type="ARBA" id="ARBA00022824"/>
    </source>
</evidence>
<comment type="caution">
    <text evidence="9">The sequence shown here is derived from an EMBL/GenBank/DDBJ whole genome shotgun (WGS) entry which is preliminary data.</text>
</comment>
<comment type="similarity">
    <text evidence="2">Belongs to the SPCS3 family.</text>
</comment>
<name>W7TVK2_9STRA</name>
<protein>
    <recommendedName>
        <fullName evidence="8">Signal peptidase complex subunit 3</fullName>
    </recommendedName>
</protein>
<dbReference type="PANTHER" id="PTHR12804">
    <property type="entry name" value="MICROSOMAL SIGNAL PEPTIDASE 23 KD SUBUNIT SPC22/23"/>
    <property type="match status" value="1"/>
</dbReference>
<evidence type="ECO:0000313" key="9">
    <source>
        <dbReference type="EMBL" id="EWM24344.1"/>
    </source>
</evidence>
<keyword evidence="6" id="KW-1133">Transmembrane helix</keyword>
<sequence>MTRGMTTRQNVIKALYVGIWSALLAASWACFTIRQRPWCSLEQKRKDAHLLVLTAFSTYGHGDYGSVQQLNVNKLIQLRRVRDNGQTGYHYDQALFNFDLKADLSPAFDWNIKQLFVFLVVEYESKKNVLSQVVVWDRIIERKEDAVLNLKAEFLDYPLRDPAVELRNKNITLRLVWDHMPLTGTLFMRSDLVNSTILPDQYT</sequence>
<evidence type="ECO:0000256" key="8">
    <source>
        <dbReference type="ARBA" id="ARBA00029556"/>
    </source>
</evidence>
<dbReference type="Proteomes" id="UP000019335">
    <property type="component" value="Chromosome 14"/>
</dbReference>
<evidence type="ECO:0000256" key="5">
    <source>
        <dbReference type="ARBA" id="ARBA00022968"/>
    </source>
</evidence>
<keyword evidence="7" id="KW-0472">Membrane</keyword>
<keyword evidence="3" id="KW-0812">Transmembrane</keyword>
<evidence type="ECO:0000256" key="1">
    <source>
        <dbReference type="ARBA" id="ARBA00004648"/>
    </source>
</evidence>
<dbReference type="InterPro" id="IPR007653">
    <property type="entry name" value="SPC3"/>
</dbReference>
<accession>W7TVK2</accession>
<reference evidence="9 10" key="1">
    <citation type="journal article" date="2014" name="Mol. Plant">
        <title>Chromosome Scale Genome Assembly and Transcriptome Profiling of Nannochloropsis gaditana in Nitrogen Depletion.</title>
        <authorList>
            <person name="Corteggiani Carpinelli E."/>
            <person name="Telatin A."/>
            <person name="Vitulo N."/>
            <person name="Forcato C."/>
            <person name="D'Angelo M."/>
            <person name="Schiavon R."/>
            <person name="Vezzi A."/>
            <person name="Giacometti G.M."/>
            <person name="Morosinotto T."/>
            <person name="Valle G."/>
        </authorList>
    </citation>
    <scope>NUCLEOTIDE SEQUENCE [LARGE SCALE GENOMIC DNA]</scope>
    <source>
        <strain evidence="9 10">B-31</strain>
    </source>
</reference>
<dbReference type="EMBL" id="AZIL01001303">
    <property type="protein sequence ID" value="EWM24344.1"/>
    <property type="molecule type" value="Genomic_DNA"/>
</dbReference>